<dbReference type="GO" id="GO:0006865">
    <property type="term" value="P:amino acid transport"/>
    <property type="evidence" value="ECO:0007669"/>
    <property type="project" value="UniProtKB-KW"/>
</dbReference>
<feature type="chain" id="PRO_5043515829" evidence="10">
    <location>
        <begin position="29"/>
        <end position="486"/>
    </location>
</feature>
<feature type="transmembrane region" description="Helical" evidence="9">
    <location>
        <begin position="287"/>
        <end position="311"/>
    </location>
</feature>
<feature type="signal peptide" evidence="10">
    <location>
        <begin position="1"/>
        <end position="28"/>
    </location>
</feature>
<proteinExistence type="inferred from homology"/>
<dbReference type="InterPro" id="IPR001638">
    <property type="entry name" value="Solute-binding_3/MltF_N"/>
</dbReference>
<evidence type="ECO:0000313" key="13">
    <source>
        <dbReference type="Proteomes" id="UP001321804"/>
    </source>
</evidence>
<dbReference type="PROSITE" id="PS50928">
    <property type="entry name" value="ABC_TM1"/>
    <property type="match status" value="1"/>
</dbReference>
<dbReference type="PANTHER" id="PTHR30614">
    <property type="entry name" value="MEMBRANE COMPONENT OF AMINO ACID ABC TRANSPORTER"/>
    <property type="match status" value="1"/>
</dbReference>
<keyword evidence="8 9" id="KW-0472">Membrane</keyword>
<keyword evidence="5 9" id="KW-0812">Transmembrane</keyword>
<reference evidence="12 13" key="1">
    <citation type="journal article" date="2023" name="Microbiol. Spectr.">
        <title>Symbiosis of Carpenter Bees with Uncharacterized Lactic Acid Bacteria Showing NAD Auxotrophy.</title>
        <authorList>
            <person name="Kawasaki S."/>
            <person name="Ozawa K."/>
            <person name="Mori T."/>
            <person name="Yamamoto A."/>
            <person name="Ito M."/>
            <person name="Ohkuma M."/>
            <person name="Sakamoto M."/>
            <person name="Matsutani M."/>
        </authorList>
    </citation>
    <scope>NUCLEOTIDE SEQUENCE [LARGE SCALE GENOMIC DNA]</scope>
    <source>
        <strain evidence="12 13">KimC2</strain>
    </source>
</reference>
<dbReference type="PANTHER" id="PTHR30614:SF20">
    <property type="entry name" value="GLUTAMINE TRANSPORT SYSTEM PERMEASE PROTEIN GLNP"/>
    <property type="match status" value="1"/>
</dbReference>
<protein>
    <submittedName>
        <fullName evidence="12">ABC transporter permease</fullName>
    </submittedName>
</protein>
<evidence type="ECO:0000259" key="11">
    <source>
        <dbReference type="PROSITE" id="PS50928"/>
    </source>
</evidence>
<evidence type="ECO:0000256" key="7">
    <source>
        <dbReference type="ARBA" id="ARBA00022989"/>
    </source>
</evidence>
<dbReference type="Pfam" id="PF00497">
    <property type="entry name" value="SBP_bac_3"/>
    <property type="match status" value="1"/>
</dbReference>
<keyword evidence="10" id="KW-0732">Signal</keyword>
<feature type="transmembrane region" description="Helical" evidence="9">
    <location>
        <begin position="342"/>
        <end position="363"/>
    </location>
</feature>
<comment type="similarity">
    <text evidence="2">Belongs to the binding-protein-dependent transport system permease family. HisMQ subfamily.</text>
</comment>
<dbReference type="Gene3D" id="1.10.3720.10">
    <property type="entry name" value="MetI-like"/>
    <property type="match status" value="1"/>
</dbReference>
<dbReference type="GO" id="GO:0022857">
    <property type="term" value="F:transmembrane transporter activity"/>
    <property type="evidence" value="ECO:0007669"/>
    <property type="project" value="InterPro"/>
</dbReference>
<dbReference type="InterPro" id="IPR010065">
    <property type="entry name" value="AA_ABC_transptr_permease_3TM"/>
</dbReference>
<dbReference type="InterPro" id="IPR035906">
    <property type="entry name" value="MetI-like_sf"/>
</dbReference>
<dbReference type="GO" id="GO:0043190">
    <property type="term" value="C:ATP-binding cassette (ABC) transporter complex"/>
    <property type="evidence" value="ECO:0007669"/>
    <property type="project" value="InterPro"/>
</dbReference>
<gene>
    <name evidence="12" type="ORF">KIMC2_19340</name>
</gene>
<dbReference type="Proteomes" id="UP001321804">
    <property type="component" value="Chromosome"/>
</dbReference>
<feature type="transmembrane region" description="Helical" evidence="9">
    <location>
        <begin position="453"/>
        <end position="476"/>
    </location>
</feature>
<dbReference type="SUPFAM" id="SSF161098">
    <property type="entry name" value="MetI-like"/>
    <property type="match status" value="1"/>
</dbReference>
<dbReference type="Gene3D" id="3.40.190.10">
    <property type="entry name" value="Periplasmic binding protein-like II"/>
    <property type="match status" value="2"/>
</dbReference>
<keyword evidence="13" id="KW-1185">Reference proteome</keyword>
<dbReference type="EMBL" id="AP026801">
    <property type="protein sequence ID" value="BDR57372.1"/>
    <property type="molecule type" value="Genomic_DNA"/>
</dbReference>
<keyword evidence="3 9" id="KW-0813">Transport</keyword>
<dbReference type="SMART" id="SM00062">
    <property type="entry name" value="PBPb"/>
    <property type="match status" value="1"/>
</dbReference>
<accession>A0AAU9DKK5</accession>
<dbReference type="InterPro" id="IPR000515">
    <property type="entry name" value="MetI-like"/>
</dbReference>
<keyword evidence="4" id="KW-1003">Cell membrane</keyword>
<sequence>MKRIFSRLILGLSFLLLILGGTFTSVHAADNSLDKIKSKGVLIMGTSPDYPPYEFLVNQHGKEQVVGMDVEIAKKIAKDLGVKLQIKKMDFDSLLVGLETGKIDMVLSAMSPTAEREKSVEFSNIYYKSGQGIIVNKADEHLYHDKDSFANKTVGAQSGSLQSDLIKKQMKKSKGRYLTKVTDLVLALKSHKIEGIVAESAVSTAYVKNDPSLAYIKGGFDLGSDQAGTAIAFPKGAKTLAQAVNKSLSEIKKDKLIDKYLSDAGKLMAGNTSNTSMLHYWKYFANGVYYTLLISVVSAIFGVLIGMLFALMRLSRNKVLHDIAVAYIEFIRGSPLMVQIMFVYFGLGLFINIPALLSGIIAVSLNSAAYVAEIIRGGINSIPKGQTEAARSLGLSRLQTMQSVILPQAIKNIWPSLGNEFISLIKESSIVSIIGVTDLIYQLRAVQTATYKGVAPIVVAMILYFIMTFGLSKVLLHFERKMKHDS</sequence>
<dbReference type="AlphaFoldDB" id="A0AAU9DKK5"/>
<evidence type="ECO:0000256" key="6">
    <source>
        <dbReference type="ARBA" id="ARBA00022970"/>
    </source>
</evidence>
<dbReference type="SUPFAM" id="SSF53850">
    <property type="entry name" value="Periplasmic binding protein-like II"/>
    <property type="match status" value="1"/>
</dbReference>
<feature type="domain" description="ABC transmembrane type-1" evidence="11">
    <location>
        <begin position="288"/>
        <end position="475"/>
    </location>
</feature>
<keyword evidence="7 9" id="KW-1133">Transmembrane helix</keyword>
<organism evidence="12 13">
    <name type="scientific">Xylocopilactobacillus apis</name>
    <dbReference type="NCBI Taxonomy" id="2932183"/>
    <lineage>
        <taxon>Bacteria</taxon>
        <taxon>Bacillati</taxon>
        <taxon>Bacillota</taxon>
        <taxon>Bacilli</taxon>
        <taxon>Lactobacillales</taxon>
        <taxon>Lactobacillaceae</taxon>
        <taxon>Xylocopilactobacillus</taxon>
    </lineage>
</organism>
<dbReference type="NCBIfam" id="TIGR01726">
    <property type="entry name" value="HEQRo_perm_3TM"/>
    <property type="match status" value="1"/>
</dbReference>
<dbReference type="InterPro" id="IPR043429">
    <property type="entry name" value="ArtM/GltK/GlnP/TcyL/YhdX-like"/>
</dbReference>
<dbReference type="Pfam" id="PF00528">
    <property type="entry name" value="BPD_transp_1"/>
    <property type="match status" value="1"/>
</dbReference>
<evidence type="ECO:0000256" key="4">
    <source>
        <dbReference type="ARBA" id="ARBA00022475"/>
    </source>
</evidence>
<evidence type="ECO:0000256" key="5">
    <source>
        <dbReference type="ARBA" id="ARBA00022692"/>
    </source>
</evidence>
<dbReference type="CDD" id="cd06261">
    <property type="entry name" value="TM_PBP2"/>
    <property type="match status" value="1"/>
</dbReference>
<evidence type="ECO:0000256" key="3">
    <source>
        <dbReference type="ARBA" id="ARBA00022448"/>
    </source>
</evidence>
<comment type="subcellular location">
    <subcellularLocation>
        <location evidence="1 9">Cell membrane</location>
        <topology evidence="1 9">Multi-pass membrane protein</topology>
    </subcellularLocation>
</comment>
<dbReference type="RefSeq" id="WP_317696421.1">
    <property type="nucleotide sequence ID" value="NZ_AP026801.1"/>
</dbReference>
<evidence type="ECO:0000256" key="10">
    <source>
        <dbReference type="SAM" id="SignalP"/>
    </source>
</evidence>
<dbReference type="KEGG" id="xak:KIMC2_19340"/>
<dbReference type="FunFam" id="1.10.3720.10:FF:000033">
    <property type="entry name" value="Polar amino acid ABC transporter permease"/>
    <property type="match status" value="1"/>
</dbReference>
<name>A0AAU9DKK5_9LACO</name>
<evidence type="ECO:0000313" key="12">
    <source>
        <dbReference type="EMBL" id="BDR57372.1"/>
    </source>
</evidence>
<evidence type="ECO:0000256" key="2">
    <source>
        <dbReference type="ARBA" id="ARBA00010072"/>
    </source>
</evidence>
<evidence type="ECO:0000256" key="9">
    <source>
        <dbReference type="RuleBase" id="RU363032"/>
    </source>
</evidence>
<evidence type="ECO:0000256" key="8">
    <source>
        <dbReference type="ARBA" id="ARBA00023136"/>
    </source>
</evidence>
<keyword evidence="6" id="KW-0029">Amino-acid transport</keyword>
<evidence type="ECO:0000256" key="1">
    <source>
        <dbReference type="ARBA" id="ARBA00004651"/>
    </source>
</evidence>